<dbReference type="PROSITE" id="PS51186">
    <property type="entry name" value="GNAT"/>
    <property type="match status" value="1"/>
</dbReference>
<feature type="domain" description="N-acetyltransferase" evidence="1">
    <location>
        <begin position="1"/>
        <end position="183"/>
    </location>
</feature>
<gene>
    <name evidence="2" type="ORF">AZI85_16305</name>
</gene>
<dbReference type="EMBL" id="LUKF01000006">
    <property type="protein sequence ID" value="KYG69871.1"/>
    <property type="molecule type" value="Genomic_DNA"/>
</dbReference>
<protein>
    <submittedName>
        <fullName evidence="2">Acetyltransferase</fullName>
    </submittedName>
</protein>
<dbReference type="Proteomes" id="UP000075391">
    <property type="component" value="Unassembled WGS sequence"/>
</dbReference>
<dbReference type="InterPro" id="IPR016181">
    <property type="entry name" value="Acyl_CoA_acyltransferase"/>
</dbReference>
<dbReference type="GO" id="GO:0016747">
    <property type="term" value="F:acyltransferase activity, transferring groups other than amino-acyl groups"/>
    <property type="evidence" value="ECO:0007669"/>
    <property type="project" value="InterPro"/>
</dbReference>
<dbReference type="AlphaFoldDB" id="A0A150WTY5"/>
<dbReference type="SUPFAM" id="SSF55729">
    <property type="entry name" value="Acyl-CoA N-acyltransferases (Nat)"/>
    <property type="match status" value="1"/>
</dbReference>
<evidence type="ECO:0000313" key="3">
    <source>
        <dbReference type="Proteomes" id="UP000075391"/>
    </source>
</evidence>
<dbReference type="OrthoDB" id="6321659at2"/>
<keyword evidence="2" id="KW-0808">Transferase</keyword>
<proteinExistence type="predicted"/>
<dbReference type="InterPro" id="IPR000182">
    <property type="entry name" value="GNAT_dom"/>
</dbReference>
<name>A0A150WTY5_BDEBC</name>
<organism evidence="2 3">
    <name type="scientific">Bdellovibrio bacteriovorus</name>
    <dbReference type="NCBI Taxonomy" id="959"/>
    <lineage>
        <taxon>Bacteria</taxon>
        <taxon>Pseudomonadati</taxon>
        <taxon>Bdellovibrionota</taxon>
        <taxon>Bdellovibrionia</taxon>
        <taxon>Bdellovibrionales</taxon>
        <taxon>Pseudobdellovibrionaceae</taxon>
        <taxon>Bdellovibrio</taxon>
    </lineage>
</organism>
<dbReference type="RefSeq" id="WP_063243161.1">
    <property type="nucleotide sequence ID" value="NZ_LUKF01000006.1"/>
</dbReference>
<dbReference type="Pfam" id="PF00583">
    <property type="entry name" value="Acetyltransf_1"/>
    <property type="match status" value="1"/>
</dbReference>
<dbReference type="Gene3D" id="3.40.630.30">
    <property type="match status" value="1"/>
</dbReference>
<evidence type="ECO:0000313" key="2">
    <source>
        <dbReference type="EMBL" id="KYG69871.1"/>
    </source>
</evidence>
<reference evidence="2 3" key="1">
    <citation type="submission" date="2016-03" db="EMBL/GenBank/DDBJ databases">
        <authorList>
            <person name="Ploux O."/>
        </authorList>
    </citation>
    <scope>NUCLEOTIDE SEQUENCE [LARGE SCALE GENOMIC DNA]</scope>
    <source>
        <strain evidence="2 3">BER2</strain>
    </source>
</reference>
<comment type="caution">
    <text evidence="2">The sequence shown here is derived from an EMBL/GenBank/DDBJ whole genome shotgun (WGS) entry which is preliminary data.</text>
</comment>
<evidence type="ECO:0000259" key="1">
    <source>
        <dbReference type="PROSITE" id="PS51186"/>
    </source>
</evidence>
<sequence length="183" mass="20791">MHIRPLELRDLPAVKTFTDASIGLNYFTLKELEECFQKSFSGEVMCSFVLANSQDEIFGLRLAYPPGSWSKGKGKKLRPDLWKVPLEKVGYFQSLFLSDAVQGQGWGPKLSDSSIESFKLVGTEAIVTHAWKESPNNSSIRYLTKFGFESVATHPEYWIDVDYECVRDGKPCRCTAEEMIKYL</sequence>
<accession>A0A150WTY5</accession>